<comment type="caution">
    <text evidence="1">The sequence shown here is derived from an EMBL/GenBank/DDBJ whole genome shotgun (WGS) entry which is preliminary data.</text>
</comment>
<protein>
    <submittedName>
        <fullName evidence="1">Uncharacterized protein</fullName>
    </submittedName>
</protein>
<keyword evidence="2" id="KW-1185">Reference proteome</keyword>
<proteinExistence type="predicted"/>
<evidence type="ECO:0000313" key="1">
    <source>
        <dbReference type="EMBL" id="KAI4868253.1"/>
    </source>
</evidence>
<reference evidence="1 2" key="1">
    <citation type="journal article" date="2022" name="New Phytol.">
        <title>Ecological generalism drives hyperdiversity of secondary metabolite gene clusters in xylarialean endophytes.</title>
        <authorList>
            <person name="Franco M.E.E."/>
            <person name="Wisecaver J.H."/>
            <person name="Arnold A.E."/>
            <person name="Ju Y.M."/>
            <person name="Slot J.C."/>
            <person name="Ahrendt S."/>
            <person name="Moore L.P."/>
            <person name="Eastman K.E."/>
            <person name="Scott K."/>
            <person name="Konkel Z."/>
            <person name="Mondo S.J."/>
            <person name="Kuo A."/>
            <person name="Hayes R.D."/>
            <person name="Haridas S."/>
            <person name="Andreopoulos B."/>
            <person name="Riley R."/>
            <person name="LaButti K."/>
            <person name="Pangilinan J."/>
            <person name="Lipzen A."/>
            <person name="Amirebrahimi M."/>
            <person name="Yan J."/>
            <person name="Adam C."/>
            <person name="Keymanesh K."/>
            <person name="Ng V."/>
            <person name="Louie K."/>
            <person name="Northen T."/>
            <person name="Drula E."/>
            <person name="Henrissat B."/>
            <person name="Hsieh H.M."/>
            <person name="Youens-Clark K."/>
            <person name="Lutzoni F."/>
            <person name="Miadlikowska J."/>
            <person name="Eastwood D.C."/>
            <person name="Hamelin R.C."/>
            <person name="Grigoriev I.V."/>
            <person name="U'Ren J.M."/>
        </authorList>
    </citation>
    <scope>NUCLEOTIDE SEQUENCE [LARGE SCALE GENOMIC DNA]</scope>
    <source>
        <strain evidence="1 2">CBS 119005</strain>
    </source>
</reference>
<evidence type="ECO:0000313" key="2">
    <source>
        <dbReference type="Proteomes" id="UP001497700"/>
    </source>
</evidence>
<sequence>MDGLSDLREMYPGDEGLQNYRLQNQFPPLYRPRKIPGIPADDMAESSGLGVLLVVIRRLCSHLRGPFRDAKLDDAIRQQEQINPLLRLAMCDFGSADMDTIYAAMYHSLKAFYPDGVLSGEDLSFDSLVEHALMRTTLWQRAPFLRLNPKTVVKKQDETSLGIIHIADIVRWSLFSFRDGDLGAALSDNWGWWKSAGDQEFAVHYGAPAILRVHYTVDAADPKKFRDLRRITVDQMRMMAEETPAGLGRWKWSDPGSHLTSYTLIAVVRLAADSKDPKLRDTVRTYTLDGHVIPAAALGFPAMRATEVLGEPNAVYYLYYGLWPQVTAPEPTHLEIRGMPDGMTAGKLEKAVNNVVFRPSTESMRLSGEGIRSKYFNPPQDNRRDNRRDDSRGDSGSGSYRDRGYGPLPEYEPRHFDRHSSRRNHPSQGRDRHSGGRGGERESGSLTHYGRGRHEFNRGLSRGSGSEGRRVLPLYPAAPPMSALPLSAPPTSTPPPPYQPPAQTGGRRQVANRNPGRDRDTKEARIQKC</sequence>
<name>A0ACB9Z9E0_9PEZI</name>
<accession>A0ACB9Z9E0</accession>
<dbReference type="Proteomes" id="UP001497700">
    <property type="component" value="Unassembled WGS sequence"/>
</dbReference>
<organism evidence="1 2">
    <name type="scientific">Hypoxylon rubiginosum</name>
    <dbReference type="NCBI Taxonomy" id="110542"/>
    <lineage>
        <taxon>Eukaryota</taxon>
        <taxon>Fungi</taxon>
        <taxon>Dikarya</taxon>
        <taxon>Ascomycota</taxon>
        <taxon>Pezizomycotina</taxon>
        <taxon>Sordariomycetes</taxon>
        <taxon>Xylariomycetidae</taxon>
        <taxon>Xylariales</taxon>
        <taxon>Hypoxylaceae</taxon>
        <taxon>Hypoxylon</taxon>
    </lineage>
</organism>
<gene>
    <name evidence="1" type="ORF">F4820DRAFT_445392</name>
</gene>
<dbReference type="EMBL" id="MU393440">
    <property type="protein sequence ID" value="KAI4868253.1"/>
    <property type="molecule type" value="Genomic_DNA"/>
</dbReference>